<reference evidence="2 3" key="1">
    <citation type="submission" date="2020-06" db="EMBL/GenBank/DDBJ databases">
        <authorList>
            <person name="Spencer C.E."/>
            <person name="Frederick G.D."/>
            <person name="Baliraine F.N."/>
            <person name="Favela G."/>
            <person name="Farmer V."/>
            <person name="Galindo A."/>
            <person name="Garlena R.A."/>
            <person name="Russell D.A."/>
            <person name="Pope W.H."/>
            <person name="Jacobs-Sera D."/>
            <person name="Hatfull G.F."/>
        </authorList>
    </citation>
    <scope>NUCLEOTIDE SEQUENCE [LARGE SCALE GENOMIC DNA]</scope>
</reference>
<dbReference type="KEGG" id="vg:63210868"/>
<dbReference type="Pfam" id="PF13392">
    <property type="entry name" value="HNH_3"/>
    <property type="match status" value="1"/>
</dbReference>
<dbReference type="EMBL" id="MT658803">
    <property type="protein sequence ID" value="QNJ56915.1"/>
    <property type="molecule type" value="Genomic_DNA"/>
</dbReference>
<feature type="domain" description="HNH nuclease" evidence="1">
    <location>
        <begin position="4"/>
        <end position="41"/>
    </location>
</feature>
<name>A0A7G8LI43_9CAUD</name>
<dbReference type="RefSeq" id="YP_010014166.1">
    <property type="nucleotide sequence ID" value="NC_053516.1"/>
</dbReference>
<keyword evidence="2" id="KW-0540">Nuclease</keyword>
<dbReference type="GO" id="GO:0004519">
    <property type="term" value="F:endonuclease activity"/>
    <property type="evidence" value="ECO:0007669"/>
    <property type="project" value="UniProtKB-KW"/>
</dbReference>
<evidence type="ECO:0000259" key="1">
    <source>
        <dbReference type="Pfam" id="PF13392"/>
    </source>
</evidence>
<dbReference type="Proteomes" id="UP000515841">
    <property type="component" value="Segment"/>
</dbReference>
<gene>
    <name evidence="2" type="primary">124</name>
    <name evidence="2" type="ORF">SEA_REINDEER_124</name>
</gene>
<protein>
    <submittedName>
        <fullName evidence="2">HNH endonuclease</fullName>
    </submittedName>
</protein>
<sequence>MTWVGPIPDGYEIDHVFARGCVHRDCIEPTHLEAVTRQENMARIPADHRAESKITHCPSGHLYDEENIRWTTRNGYQTRDCRTCWRQRINSEKLCGCGASYRVKNGTRHRATVAHKAWERTSK</sequence>
<proteinExistence type="predicted"/>
<dbReference type="InterPro" id="IPR003615">
    <property type="entry name" value="HNH_nuc"/>
</dbReference>
<evidence type="ECO:0000313" key="2">
    <source>
        <dbReference type="EMBL" id="QNJ56915.1"/>
    </source>
</evidence>
<dbReference type="GeneID" id="63210868"/>
<accession>A0A7G8LI43</accession>
<keyword evidence="3" id="KW-1185">Reference proteome</keyword>
<organism evidence="2 3">
    <name type="scientific">Mycobacterium phage Reindeer</name>
    <dbReference type="NCBI Taxonomy" id="2762283"/>
    <lineage>
        <taxon>Viruses</taxon>
        <taxon>Duplodnaviria</taxon>
        <taxon>Heunggongvirae</taxon>
        <taxon>Uroviricota</taxon>
        <taxon>Caudoviricetes</taxon>
        <taxon>Vilmaviridae</taxon>
        <taxon>Mclasvirinae</taxon>
        <taxon>Bongovirus</taxon>
        <taxon>Bongovirus reindeer</taxon>
    </lineage>
</organism>
<keyword evidence="2" id="KW-0378">Hydrolase</keyword>
<keyword evidence="2" id="KW-0255">Endonuclease</keyword>
<evidence type="ECO:0000313" key="3">
    <source>
        <dbReference type="Proteomes" id="UP000515841"/>
    </source>
</evidence>